<dbReference type="GO" id="GO:0006310">
    <property type="term" value="P:DNA recombination"/>
    <property type="evidence" value="ECO:0007669"/>
    <property type="project" value="UniProtKB-KW"/>
</dbReference>
<dbReference type="GO" id="GO:0044826">
    <property type="term" value="P:viral genome integration into host DNA"/>
    <property type="evidence" value="ECO:0007669"/>
    <property type="project" value="UniProtKB-KW"/>
</dbReference>
<comment type="similarity">
    <text evidence="1">Belongs to the 'phage' integrase family.</text>
</comment>
<evidence type="ECO:0000256" key="1">
    <source>
        <dbReference type="ARBA" id="ARBA00008857"/>
    </source>
</evidence>
<evidence type="ECO:0000259" key="10">
    <source>
        <dbReference type="PROSITE" id="PS51898"/>
    </source>
</evidence>
<reference evidence="12 13" key="1">
    <citation type="journal article" date="2016" name="Viruses">
        <title>Two Novel Myoviruses from the North of Iraq Reveal Insights into Clostridium difficile Phage Diversity and Biology.</title>
        <authorList>
            <person name="Rashid S.J."/>
            <person name="Barylski J."/>
            <person name="Hargreaves K.R."/>
            <person name="Millard A.A."/>
            <person name="Vinner G.K."/>
            <person name="Clokie M.R."/>
        </authorList>
    </citation>
    <scope>NUCLEOTIDE SEQUENCE [LARGE SCALE GENOMIC DNA]</scope>
</reference>
<keyword evidence="6 9" id="KW-0238">DNA-binding</keyword>
<dbReference type="InterPro" id="IPR013762">
    <property type="entry name" value="Integrase-like_cat_sf"/>
</dbReference>
<evidence type="ECO:0000256" key="3">
    <source>
        <dbReference type="ARBA" id="ARBA00022679"/>
    </source>
</evidence>
<gene>
    <name evidence="12" type="ORF">CDHM9_41</name>
</gene>
<dbReference type="Pfam" id="PF00589">
    <property type="entry name" value="Phage_integrase"/>
    <property type="match status" value="1"/>
</dbReference>
<dbReference type="GO" id="GO:0016740">
    <property type="term" value="F:transferase activity"/>
    <property type="evidence" value="ECO:0007669"/>
    <property type="project" value="UniProtKB-KW"/>
</dbReference>
<dbReference type="EMBL" id="KX228399">
    <property type="protein sequence ID" value="ANT45109.1"/>
    <property type="molecule type" value="Genomic_DNA"/>
</dbReference>
<dbReference type="InterPro" id="IPR004107">
    <property type="entry name" value="Integrase_SAM-like_N"/>
</dbReference>
<evidence type="ECO:0000256" key="8">
    <source>
        <dbReference type="ARBA" id="ARBA00023195"/>
    </source>
</evidence>
<evidence type="ECO:0000313" key="12">
    <source>
        <dbReference type="EMBL" id="ANT45109.1"/>
    </source>
</evidence>
<keyword evidence="4" id="KW-0378">Hydrolase</keyword>
<dbReference type="GO" id="GO:0015074">
    <property type="term" value="P:DNA integration"/>
    <property type="evidence" value="ECO:0007669"/>
    <property type="project" value="UniProtKB-KW"/>
</dbReference>
<dbReference type="InterPro" id="IPR028259">
    <property type="entry name" value="AP2-like_int_N"/>
</dbReference>
<name>A0A3G1E3B1_9CAUD</name>
<evidence type="ECO:0000256" key="6">
    <source>
        <dbReference type="ARBA" id="ARBA00023125"/>
    </source>
</evidence>
<sequence length="404" mass="47177">MLLYNYIKKAFERRNFMKGGVRKRGKKWYYYFDAGIVDGKRKKVERVGGNTKKEAEKSLRDAINEYENAGIVFDETNMSLSDYLNFWYKEYVLLNCKYNTQESYRNLIENHIEPRLGKCKLKSINPAIIQEFLNNKSKETYTQNGEEKHYTKGVLKAIYVVLNAALKSAVYPYKLIKENPVQYASIPKNVLKVKNESDNKTITLDEFNKILEIYPKNTNIYIPLLIGFHTGMRKGEILGLCWDNVDLDNNIIKVRKNLIKRKVSEFELASPKTKTSIRDIKIGDTLSRILKEEKLNQKKQKIKIGKWYKETEYDWVCRKKDGSFVNHNNIDAAIRTINKKLNINFNFHCLRHTHATLLLENGANVKYIQQRLGHSQLSTTMDTYSHVTSKMESETIDILEGILQ</sequence>
<dbReference type="PANTHER" id="PTHR30349:SF64">
    <property type="entry name" value="PROPHAGE INTEGRASE INTD-RELATED"/>
    <property type="match status" value="1"/>
</dbReference>
<dbReference type="CDD" id="cd01189">
    <property type="entry name" value="INT_ICEBs1_C_like"/>
    <property type="match status" value="1"/>
</dbReference>
<feature type="domain" description="Core-binding (CB)" evidence="11">
    <location>
        <begin position="78"/>
        <end position="170"/>
    </location>
</feature>
<keyword evidence="8" id="KW-1160">Virus entry into host cell</keyword>
<organism evidence="12 13">
    <name type="scientific">Clostridium phage CDKM9</name>
    <dbReference type="NCBI Taxonomy" id="1868594"/>
    <lineage>
        <taxon>Viruses</taxon>
        <taxon>Duplodnaviria</taxon>
        <taxon>Heunggongvirae</taxon>
        <taxon>Uroviricota</taxon>
        <taxon>Caudoviricetes</taxon>
        <taxon>Colneyvirus</taxon>
        <taxon>Colneyvirus CDKM9</taxon>
    </lineage>
</organism>
<dbReference type="Pfam" id="PF14659">
    <property type="entry name" value="Phage_int_SAM_3"/>
    <property type="match status" value="1"/>
</dbReference>
<dbReference type="InterPro" id="IPR050090">
    <property type="entry name" value="Tyrosine_recombinase_XerCD"/>
</dbReference>
<dbReference type="InterPro" id="IPR044068">
    <property type="entry name" value="CB"/>
</dbReference>
<keyword evidence="7" id="KW-0233">DNA recombination</keyword>
<dbReference type="Pfam" id="PF14657">
    <property type="entry name" value="Arm-DNA-bind_4"/>
    <property type="match status" value="1"/>
</dbReference>
<dbReference type="PROSITE" id="PS51900">
    <property type="entry name" value="CB"/>
    <property type="match status" value="1"/>
</dbReference>
<keyword evidence="3" id="KW-0808">Transferase</keyword>
<dbReference type="GO" id="GO:0016787">
    <property type="term" value="F:hydrolase activity"/>
    <property type="evidence" value="ECO:0007669"/>
    <property type="project" value="UniProtKB-KW"/>
</dbReference>
<dbReference type="GO" id="GO:0003677">
    <property type="term" value="F:DNA binding"/>
    <property type="evidence" value="ECO:0007669"/>
    <property type="project" value="UniProtKB-UniRule"/>
</dbReference>
<keyword evidence="13" id="KW-1185">Reference proteome</keyword>
<evidence type="ECO:0000313" key="13">
    <source>
        <dbReference type="Proteomes" id="UP000266412"/>
    </source>
</evidence>
<dbReference type="InterPro" id="IPR002104">
    <property type="entry name" value="Integrase_catalytic"/>
</dbReference>
<dbReference type="Proteomes" id="UP000266412">
    <property type="component" value="Segment"/>
</dbReference>
<dbReference type="GO" id="GO:0075713">
    <property type="term" value="P:establishment of integrated proviral latency"/>
    <property type="evidence" value="ECO:0007669"/>
    <property type="project" value="UniProtKB-KW"/>
</dbReference>
<dbReference type="Gene3D" id="1.10.443.10">
    <property type="entry name" value="Intergrase catalytic core"/>
    <property type="match status" value="1"/>
</dbReference>
<feature type="domain" description="Tyr recombinase" evidence="10">
    <location>
        <begin position="197"/>
        <end position="397"/>
    </location>
</feature>
<evidence type="ECO:0000256" key="4">
    <source>
        <dbReference type="ARBA" id="ARBA00022801"/>
    </source>
</evidence>
<evidence type="ECO:0000259" key="11">
    <source>
        <dbReference type="PROSITE" id="PS51900"/>
    </source>
</evidence>
<evidence type="ECO:0000256" key="7">
    <source>
        <dbReference type="ARBA" id="ARBA00023172"/>
    </source>
</evidence>
<dbReference type="PROSITE" id="PS51898">
    <property type="entry name" value="TYR_RECOMBINASE"/>
    <property type="match status" value="1"/>
</dbReference>
<dbReference type="SUPFAM" id="SSF56349">
    <property type="entry name" value="DNA breaking-rejoining enzymes"/>
    <property type="match status" value="1"/>
</dbReference>
<protein>
    <recommendedName>
        <fullName evidence="2">Integrase</fullName>
    </recommendedName>
</protein>
<dbReference type="InterPro" id="IPR011010">
    <property type="entry name" value="DNA_brk_join_enz"/>
</dbReference>
<evidence type="ECO:0000256" key="2">
    <source>
        <dbReference type="ARBA" id="ARBA00016082"/>
    </source>
</evidence>
<dbReference type="PANTHER" id="PTHR30349">
    <property type="entry name" value="PHAGE INTEGRASE-RELATED"/>
    <property type="match status" value="1"/>
</dbReference>
<keyword evidence="8" id="KW-1179">Viral genome integration</keyword>
<keyword evidence="5" id="KW-0229">DNA integration</keyword>
<accession>A0A3G1E3B1</accession>
<dbReference type="InterPro" id="IPR010998">
    <property type="entry name" value="Integrase_recombinase_N"/>
</dbReference>
<evidence type="ECO:0000256" key="5">
    <source>
        <dbReference type="ARBA" id="ARBA00022908"/>
    </source>
</evidence>
<dbReference type="Gene3D" id="1.10.150.130">
    <property type="match status" value="1"/>
</dbReference>
<proteinExistence type="inferred from homology"/>
<evidence type="ECO:0000256" key="9">
    <source>
        <dbReference type="PROSITE-ProRule" id="PRU01248"/>
    </source>
</evidence>